<sequence length="52" mass="6171">MIRQSISTAAGDGRHHCYPHFTCAVDTENIRRVFNDCRDIIQRIHLRQYELL</sequence>
<keyword evidence="3" id="KW-0547">Nucleotide-binding</keyword>
<name>A0A0M3HZ73_ASCLU</name>
<keyword evidence="7" id="KW-1185">Reference proteome</keyword>
<keyword evidence="2" id="KW-0479">Metal-binding</keyword>
<evidence type="ECO:0000256" key="2">
    <source>
        <dbReference type="ARBA" id="ARBA00022723"/>
    </source>
</evidence>
<dbReference type="GO" id="GO:0046872">
    <property type="term" value="F:metal ion binding"/>
    <property type="evidence" value="ECO:0007669"/>
    <property type="project" value="UniProtKB-KW"/>
</dbReference>
<keyword evidence="6" id="KW-0807">Transducer</keyword>
<proteinExistence type="inferred from homology"/>
<evidence type="ECO:0000256" key="5">
    <source>
        <dbReference type="ARBA" id="ARBA00023134"/>
    </source>
</evidence>
<evidence type="ECO:0000256" key="1">
    <source>
        <dbReference type="ARBA" id="ARBA00007172"/>
    </source>
</evidence>
<accession>A0A0M3HZ73</accession>
<evidence type="ECO:0000256" key="3">
    <source>
        <dbReference type="ARBA" id="ARBA00022741"/>
    </source>
</evidence>
<dbReference type="InterPro" id="IPR027417">
    <property type="entry name" value="P-loop_NTPase"/>
</dbReference>
<reference evidence="8" key="1">
    <citation type="submission" date="2017-02" db="UniProtKB">
        <authorList>
            <consortium name="WormBaseParasite"/>
        </authorList>
    </citation>
    <scope>IDENTIFICATION</scope>
</reference>
<dbReference type="AlphaFoldDB" id="A0A0M3HZ73"/>
<dbReference type="Gene3D" id="3.40.50.300">
    <property type="entry name" value="P-loop containing nucleotide triphosphate hydrolases"/>
    <property type="match status" value="1"/>
</dbReference>
<keyword evidence="5" id="KW-0342">GTP-binding</keyword>
<dbReference type="SUPFAM" id="SSF52540">
    <property type="entry name" value="P-loop containing nucleoside triphosphate hydrolases"/>
    <property type="match status" value="1"/>
</dbReference>
<dbReference type="GO" id="GO:0007165">
    <property type="term" value="P:signal transduction"/>
    <property type="evidence" value="ECO:0007669"/>
    <property type="project" value="UniProtKB-KW"/>
</dbReference>
<keyword evidence="4" id="KW-0460">Magnesium</keyword>
<dbReference type="Proteomes" id="UP000036681">
    <property type="component" value="Unplaced"/>
</dbReference>
<evidence type="ECO:0000256" key="4">
    <source>
        <dbReference type="ARBA" id="ARBA00022842"/>
    </source>
</evidence>
<dbReference type="WBParaSite" id="ALUE_0000894701-mRNA-1">
    <property type="protein sequence ID" value="ALUE_0000894701-mRNA-1"/>
    <property type="gene ID" value="ALUE_0000894701"/>
</dbReference>
<comment type="similarity">
    <text evidence="1">Belongs to the G-alpha family. G(s) subfamily.</text>
</comment>
<dbReference type="FunFam" id="3.40.50.300:FF:006178">
    <property type="entry name" value="Guanine nucleotide-binding protein G(s) subunit alpha isoforms short"/>
    <property type="match status" value="1"/>
</dbReference>
<evidence type="ECO:0000256" key="6">
    <source>
        <dbReference type="ARBA" id="ARBA00023224"/>
    </source>
</evidence>
<evidence type="ECO:0000313" key="7">
    <source>
        <dbReference type="Proteomes" id="UP000036681"/>
    </source>
</evidence>
<evidence type="ECO:0000313" key="8">
    <source>
        <dbReference type="WBParaSite" id="ALUE_0000894701-mRNA-1"/>
    </source>
</evidence>
<protein>
    <submittedName>
        <fullName evidence="8">Uncharacterized protein</fullName>
    </submittedName>
</protein>
<organism evidence="7 8">
    <name type="scientific">Ascaris lumbricoides</name>
    <name type="common">Giant roundworm</name>
    <dbReference type="NCBI Taxonomy" id="6252"/>
    <lineage>
        <taxon>Eukaryota</taxon>
        <taxon>Metazoa</taxon>
        <taxon>Ecdysozoa</taxon>
        <taxon>Nematoda</taxon>
        <taxon>Chromadorea</taxon>
        <taxon>Rhabditida</taxon>
        <taxon>Spirurina</taxon>
        <taxon>Ascaridomorpha</taxon>
        <taxon>Ascaridoidea</taxon>
        <taxon>Ascarididae</taxon>
        <taxon>Ascaris</taxon>
    </lineage>
</organism>
<dbReference type="GO" id="GO:0005525">
    <property type="term" value="F:GTP binding"/>
    <property type="evidence" value="ECO:0007669"/>
    <property type="project" value="UniProtKB-KW"/>
</dbReference>